<feature type="non-terminal residue" evidence="1">
    <location>
        <position position="1"/>
    </location>
</feature>
<evidence type="ECO:0000313" key="1">
    <source>
        <dbReference type="EMBL" id="KYN16880.1"/>
    </source>
</evidence>
<dbReference type="Proteomes" id="UP000078492">
    <property type="component" value="Unassembled WGS sequence"/>
</dbReference>
<sequence>ARKGGTPKSMVNNEVVWPQSGQVGSGRARCSALRCHRTDKVTTLPSFNRPLIY</sequence>
<reference evidence="1 2" key="1">
    <citation type="submission" date="2015-09" db="EMBL/GenBank/DDBJ databases">
        <title>Trachymyrmex cornetzi WGS genome.</title>
        <authorList>
            <person name="Nygaard S."/>
            <person name="Hu H."/>
            <person name="Boomsma J."/>
            <person name="Zhang G."/>
        </authorList>
    </citation>
    <scope>NUCLEOTIDE SEQUENCE [LARGE SCALE GENOMIC DNA]</scope>
    <source>
        <strain evidence="1">Tcor2-1</strain>
        <tissue evidence="1">Whole body</tissue>
    </source>
</reference>
<dbReference type="AlphaFoldDB" id="A0A195DVE8"/>
<protein>
    <submittedName>
        <fullName evidence="1">Uncharacterized protein</fullName>
    </submittedName>
</protein>
<name>A0A195DVE8_9HYME</name>
<proteinExistence type="predicted"/>
<accession>A0A195DVE8</accession>
<organism evidence="1 2">
    <name type="scientific">Trachymyrmex cornetzi</name>
    <dbReference type="NCBI Taxonomy" id="471704"/>
    <lineage>
        <taxon>Eukaryota</taxon>
        <taxon>Metazoa</taxon>
        <taxon>Ecdysozoa</taxon>
        <taxon>Arthropoda</taxon>
        <taxon>Hexapoda</taxon>
        <taxon>Insecta</taxon>
        <taxon>Pterygota</taxon>
        <taxon>Neoptera</taxon>
        <taxon>Endopterygota</taxon>
        <taxon>Hymenoptera</taxon>
        <taxon>Apocrita</taxon>
        <taxon>Aculeata</taxon>
        <taxon>Formicoidea</taxon>
        <taxon>Formicidae</taxon>
        <taxon>Myrmicinae</taxon>
        <taxon>Trachymyrmex</taxon>
    </lineage>
</organism>
<gene>
    <name evidence="1" type="ORF">ALC57_10859</name>
</gene>
<evidence type="ECO:0000313" key="2">
    <source>
        <dbReference type="Proteomes" id="UP000078492"/>
    </source>
</evidence>
<dbReference type="EMBL" id="KQ980295">
    <property type="protein sequence ID" value="KYN16880.1"/>
    <property type="molecule type" value="Genomic_DNA"/>
</dbReference>
<keyword evidence="2" id="KW-1185">Reference proteome</keyword>